<dbReference type="SUPFAM" id="SSF53474">
    <property type="entry name" value="alpha/beta-Hydrolases"/>
    <property type="match status" value="1"/>
</dbReference>
<dbReference type="Proteomes" id="UP001525857">
    <property type="component" value="Unassembled WGS sequence"/>
</dbReference>
<proteinExistence type="predicted"/>
<gene>
    <name evidence="1" type="primary">asp2</name>
    <name evidence="1" type="ORF">D0501_06295</name>
</gene>
<dbReference type="NCBIfam" id="TIGR03712">
    <property type="entry name" value="acc_sec_asp2"/>
    <property type="match status" value="1"/>
</dbReference>
<dbReference type="RefSeq" id="WP_261657196.1">
    <property type="nucleotide sequence ID" value="NZ_QVOV01000008.1"/>
</dbReference>
<evidence type="ECO:0000313" key="2">
    <source>
        <dbReference type="Proteomes" id="UP001525857"/>
    </source>
</evidence>
<dbReference type="Pfam" id="PF16929">
    <property type="entry name" value="Asp2"/>
    <property type="match status" value="1"/>
</dbReference>
<keyword evidence="2" id="KW-1185">Reference proteome</keyword>
<dbReference type="InterPro" id="IPR029058">
    <property type="entry name" value="AB_hydrolase_fold"/>
</dbReference>
<accession>A0ABT2NWC6</accession>
<organism evidence="1 2">
    <name type="scientific">Leuconostoc holzapfelii</name>
    <dbReference type="NCBI Taxonomy" id="434464"/>
    <lineage>
        <taxon>Bacteria</taxon>
        <taxon>Bacillati</taxon>
        <taxon>Bacillota</taxon>
        <taxon>Bacilli</taxon>
        <taxon>Lactobacillales</taxon>
        <taxon>Lactobacillaceae</taxon>
        <taxon>Leuconostoc</taxon>
    </lineage>
</organism>
<name>A0ABT2NWC6_9LACO</name>
<comment type="caution">
    <text evidence="1">The sequence shown here is derived from an EMBL/GenBank/DDBJ whole genome shotgun (WGS) entry which is preliminary data.</text>
</comment>
<reference evidence="1 2" key="1">
    <citation type="submission" date="2018-08" db="EMBL/GenBank/DDBJ databases">
        <title>Draft genome sequences of Leuconostoc spp. and Weissella spp. with biocontrol potential.</title>
        <authorList>
            <person name="Lo R."/>
            <person name="Ho V.T.T."/>
            <person name="Turner M.S."/>
        </authorList>
    </citation>
    <scope>NUCLEOTIDE SEQUENCE [LARGE SCALE GENOMIC DNA]</scope>
    <source>
        <strain evidence="1 2">733</strain>
    </source>
</reference>
<protein>
    <submittedName>
        <fullName evidence="1">Accessory Sec system protein Asp2</fullName>
    </submittedName>
</protein>
<evidence type="ECO:0000313" key="1">
    <source>
        <dbReference type="EMBL" id="MCT8389679.1"/>
    </source>
</evidence>
<sequence>MKDKKIQVLQLGATNWTESMHPENEFLDWTYLPITSSPEAINDWLKKNKQPSVLLLLAPEKYDRLDDILSNATPYRIVYDPKTLVGHHELQEKLDRAFALRMDLSQREVACYQLTKYFYLPQYGDRLMIKDVYIAPGFANSATYEGSANLAFDANFGHELKSVASWQINTIAEPRFNHEYWLENTMSRDVHAELTVRLLAADTLTIVDQKTVDLAQQDAPFIVASDFVNEYFLSFSLRVRGNGQLRIGNLHHRRSRGTFGQYILGAKRHVDDDSEELMTYFDPGNLKPPLTVYFSGYRTAEGFEGYPMMKGLKQPFLLIADPRLEGGSFYIGSPELEASIVQTIQNALKQLGFEKNALILSGLSMGTFGALYYASDLEPAAVIVGKPLTNLGNIAANGVLVRPGEFGTAADLLLHETGGTTAADVDALNQKFWQKFRQSSFDHTLFAIAYMTEDDYDQTAYEDILSELGDGQAVVIGKGISGRHNDNTGAIIDWFYSQYQRIIKINQ</sequence>
<dbReference type="InterPro" id="IPR022267">
    <property type="entry name" value="Asp2"/>
</dbReference>
<dbReference type="EMBL" id="QVOV01000008">
    <property type="protein sequence ID" value="MCT8389679.1"/>
    <property type="molecule type" value="Genomic_DNA"/>
</dbReference>